<accession>A0ABY3U0B4</accession>
<evidence type="ECO:0000256" key="5">
    <source>
        <dbReference type="ARBA" id="ARBA00022833"/>
    </source>
</evidence>
<dbReference type="InterPro" id="IPR002328">
    <property type="entry name" value="ADH_Zn_CS"/>
</dbReference>
<dbReference type="Gene3D" id="3.90.180.10">
    <property type="entry name" value="Medium-chain alcohol dehydrogenases, catalytic domain"/>
    <property type="match status" value="1"/>
</dbReference>
<comment type="similarity">
    <text evidence="2 7">Belongs to the zinc-containing alcohol dehydrogenase family.</text>
</comment>
<reference evidence="9" key="1">
    <citation type="submission" date="2022-08" db="EMBL/GenBank/DDBJ databases">
        <title>Complete genome sequence of 14 non-tuberculosis mycobacteria type-strains.</title>
        <authorList>
            <person name="Igarashi Y."/>
            <person name="Osugi A."/>
            <person name="Mitarai S."/>
        </authorList>
    </citation>
    <scope>NUCLEOTIDE SEQUENCE</scope>
    <source>
        <strain evidence="9">DSM 45575</strain>
    </source>
</reference>
<comment type="cofactor">
    <cofactor evidence="1 7">
        <name>Zn(2+)</name>
        <dbReference type="ChEBI" id="CHEBI:29105"/>
    </cofactor>
</comment>
<evidence type="ECO:0000256" key="1">
    <source>
        <dbReference type="ARBA" id="ARBA00001947"/>
    </source>
</evidence>
<evidence type="ECO:0000313" key="9">
    <source>
        <dbReference type="EMBL" id="ULN53408.1"/>
    </source>
</evidence>
<dbReference type="EMBL" id="CP092365">
    <property type="protein sequence ID" value="ULN53408.1"/>
    <property type="molecule type" value="Genomic_DNA"/>
</dbReference>
<dbReference type="Pfam" id="PF00107">
    <property type="entry name" value="ADH_zinc_N"/>
    <property type="match status" value="1"/>
</dbReference>
<dbReference type="Pfam" id="PF08240">
    <property type="entry name" value="ADH_N"/>
    <property type="match status" value="1"/>
</dbReference>
<evidence type="ECO:0000256" key="6">
    <source>
        <dbReference type="ARBA" id="ARBA00023002"/>
    </source>
</evidence>
<dbReference type="Proteomes" id="UP001055200">
    <property type="component" value="Chromosome"/>
</dbReference>
<name>A0ABY3U0B4_9MYCO</name>
<dbReference type="SUPFAM" id="SSF50129">
    <property type="entry name" value="GroES-like"/>
    <property type="match status" value="1"/>
</dbReference>
<dbReference type="PANTHER" id="PTHR42940">
    <property type="entry name" value="ALCOHOL DEHYDROGENASE 1-RELATED"/>
    <property type="match status" value="1"/>
</dbReference>
<evidence type="ECO:0000313" key="10">
    <source>
        <dbReference type="Proteomes" id="UP001055200"/>
    </source>
</evidence>
<evidence type="ECO:0000256" key="7">
    <source>
        <dbReference type="RuleBase" id="RU361277"/>
    </source>
</evidence>
<keyword evidence="10" id="KW-1185">Reference proteome</keyword>
<dbReference type="Gene3D" id="3.40.50.720">
    <property type="entry name" value="NAD(P)-binding Rossmann-like Domain"/>
    <property type="match status" value="1"/>
</dbReference>
<sequence>MTSTVVMRVDTETGPLIPARVEVSAPPRGWVRVQVMASGVCHADIATAAAKGAQTPVTPGHEIAGVIADLGEGVDGWTVGDRVAIGWFGGSCGHCDFCRRGDVVHCSDRAVPGLSYQGGWAESVTVPADALARIPAELDFFDAAPMGCAGVTTFNAVRHARLPPQARVAVFGLGGLGHLAVQFAATMGHEVIAIARGPGREELARRLGAHRYIDSTPTAPGAALKQLGGADLIVSTAATTEPVAELVDGLRVHGRLTIIGVDGGTVEVPAAPLVMHSKIITGHLTGSALDTEEAMRFAVANGVRPMIERMPLERAGEAVALLAAGKPRFRIILDPSSIHEYTRRPVSS</sequence>
<dbReference type="SMART" id="SM00829">
    <property type="entry name" value="PKS_ER"/>
    <property type="match status" value="1"/>
</dbReference>
<dbReference type="SUPFAM" id="SSF51735">
    <property type="entry name" value="NAD(P)-binding Rossmann-fold domains"/>
    <property type="match status" value="1"/>
</dbReference>
<dbReference type="InterPro" id="IPR036291">
    <property type="entry name" value="NAD(P)-bd_dom_sf"/>
</dbReference>
<dbReference type="PANTHER" id="PTHR42940:SF7">
    <property type="entry name" value="ALCOHOL DEHYDROGENASE-LIKE N-TERMINAL DOMAIN-CONTAINING PROTEIN"/>
    <property type="match status" value="1"/>
</dbReference>
<keyword evidence="6" id="KW-0560">Oxidoreductase</keyword>
<evidence type="ECO:0000256" key="3">
    <source>
        <dbReference type="ARBA" id="ARBA00013190"/>
    </source>
</evidence>
<dbReference type="InterPro" id="IPR013149">
    <property type="entry name" value="ADH-like_C"/>
</dbReference>
<dbReference type="RefSeq" id="WP_240171659.1">
    <property type="nucleotide sequence ID" value="NZ_CP092365.1"/>
</dbReference>
<dbReference type="PROSITE" id="PS00059">
    <property type="entry name" value="ADH_ZINC"/>
    <property type="match status" value="1"/>
</dbReference>
<proteinExistence type="inferred from homology"/>
<protein>
    <recommendedName>
        <fullName evidence="3">alcohol dehydrogenase</fullName>
        <ecNumber evidence="3">1.1.1.1</ecNumber>
    </recommendedName>
</protein>
<organism evidence="9 10">
    <name type="scientific">Mycolicibacillus parakoreensis</name>
    <dbReference type="NCBI Taxonomy" id="1069221"/>
    <lineage>
        <taxon>Bacteria</taxon>
        <taxon>Bacillati</taxon>
        <taxon>Actinomycetota</taxon>
        <taxon>Actinomycetes</taxon>
        <taxon>Mycobacteriales</taxon>
        <taxon>Mycobacteriaceae</taxon>
        <taxon>Mycolicibacillus</taxon>
    </lineage>
</organism>
<dbReference type="EC" id="1.1.1.1" evidence="3"/>
<keyword evidence="4 7" id="KW-0479">Metal-binding</keyword>
<evidence type="ECO:0000259" key="8">
    <source>
        <dbReference type="SMART" id="SM00829"/>
    </source>
</evidence>
<dbReference type="InterPro" id="IPR011032">
    <property type="entry name" value="GroES-like_sf"/>
</dbReference>
<feature type="domain" description="Enoyl reductase (ER)" evidence="8">
    <location>
        <begin position="14"/>
        <end position="333"/>
    </location>
</feature>
<keyword evidence="5 7" id="KW-0862">Zinc</keyword>
<dbReference type="InterPro" id="IPR013154">
    <property type="entry name" value="ADH-like_N"/>
</dbReference>
<evidence type="ECO:0000256" key="4">
    <source>
        <dbReference type="ARBA" id="ARBA00022723"/>
    </source>
</evidence>
<dbReference type="InterPro" id="IPR020843">
    <property type="entry name" value="ER"/>
</dbReference>
<gene>
    <name evidence="9" type="ORF">MIU77_03410</name>
</gene>
<evidence type="ECO:0000256" key="2">
    <source>
        <dbReference type="ARBA" id="ARBA00008072"/>
    </source>
</evidence>